<dbReference type="RefSeq" id="WP_250869392.1">
    <property type="nucleotide sequence ID" value="NZ_JAGSOI010000103.1"/>
</dbReference>
<dbReference type="SUPFAM" id="SSF52540">
    <property type="entry name" value="P-loop containing nucleoside triphosphate hydrolases"/>
    <property type="match status" value="2"/>
</dbReference>
<dbReference type="InterPro" id="IPR027417">
    <property type="entry name" value="P-loop_NTPase"/>
</dbReference>
<name>A0A9E4ZJX7_9EURY</name>
<reference evidence="3" key="2">
    <citation type="submission" date="2021-04" db="EMBL/GenBank/DDBJ databases">
        <authorList>
            <person name="Dong X."/>
        </authorList>
    </citation>
    <scope>NUCLEOTIDE SEQUENCE</scope>
    <source>
        <strain evidence="3">LLY</strain>
    </source>
</reference>
<proteinExistence type="predicted"/>
<gene>
    <name evidence="3" type="ORF">KDK67_13550</name>
</gene>
<dbReference type="InterPro" id="IPR026866">
    <property type="entry name" value="CR006_AAA"/>
</dbReference>
<comment type="caution">
    <text evidence="3">The sequence shown here is derived from an EMBL/GenBank/DDBJ whole genome shotgun (WGS) entry which is preliminary data.</text>
</comment>
<feature type="domain" description="Protein CR006 P-loop" evidence="2">
    <location>
        <begin position="10"/>
        <end position="712"/>
    </location>
</feature>
<evidence type="ECO:0000313" key="4">
    <source>
        <dbReference type="Proteomes" id="UP001056766"/>
    </source>
</evidence>
<protein>
    <submittedName>
        <fullName evidence="3">AAA family ATPase</fullName>
    </submittedName>
</protein>
<accession>A0A9E4ZJX7</accession>
<evidence type="ECO:0000256" key="1">
    <source>
        <dbReference type="SAM" id="Coils"/>
    </source>
</evidence>
<sequence>MIESLKISDIATYKKQSPQEMNDLSQFNYIFGSNGTGKTTISKLIAEPSKFINCNVTWKNDTQLQTLVYNQDFVNSNFAPATKLKGIFTLGEEEIDRIDEIETAKREVDKLEGDIQGLANTLDRKNKELNELESEFKAKCWEQKKKHDTKLRGPFEGFHNSTKNFKNKIIQESTNNNASLEILDVLEKQAKIVFEDALERESLISNISVDSMIAHESNPILEKKIVGKSDIDIAAMIQKLGNSDWVRQGLDHFNGNNNICPFCQQQITEAFEKSLNEYFDETFENDTETIAKLITNYKNDAGIFQQNVQNIIELSTKFLDTEQIKEDKKLLDSIISNNIQSLENKAKEPSNVTNLKSLSQIAERIKNIIDTANENIEKHNTIVSNLTTEKKQLTAQVWKYLLEELKTDLDSYQTKKSSVQKAIFGLTKRIDENKKSKTTKEDKIKDLEKKATSIQPTINAINQLLESFGFDGFSFASVDNSSYYKLVRADGTDAKDTLSEGEKSFVTFLYFYNLLKGSNSENGMTTDRIVVFDYPVSSLDSDILFIVSSLIKKLCEEVRETEGYIKQIFILTHNVYFHKEITFNQKRSNEALNEETFWVVRKNKQGSQIEKYESNPIKTSYELLWAEVKKEDHSSLTIQNTLRRILENYFKILGGINFDDVSNKFTGKEKVMCKSLFSWVNDGSHSIHEDLYVSSTDIQVESYLDIFKDIFDKTGHLAHYDMMMG</sequence>
<dbReference type="Pfam" id="PF13166">
    <property type="entry name" value="AAA_13"/>
    <property type="match status" value="1"/>
</dbReference>
<dbReference type="Proteomes" id="UP001056766">
    <property type="component" value="Unassembled WGS sequence"/>
</dbReference>
<dbReference type="EMBL" id="JAGSOI010000103">
    <property type="protein sequence ID" value="MCM1987983.1"/>
    <property type="molecule type" value="Genomic_DNA"/>
</dbReference>
<reference evidence="3" key="1">
    <citation type="journal article" date="2021" name="mSystems">
        <title>Bacteria and Archaea Synergistically Convert Glycine Betaine to Biogenic Methane in the Formosa Cold Seep of the South China Sea.</title>
        <authorList>
            <person name="Li L."/>
            <person name="Zhang W."/>
            <person name="Zhang S."/>
            <person name="Song L."/>
            <person name="Sun Q."/>
            <person name="Zhang H."/>
            <person name="Xiang H."/>
            <person name="Dong X."/>
        </authorList>
    </citation>
    <scope>NUCLEOTIDE SEQUENCE</scope>
    <source>
        <strain evidence="3">LLY</strain>
    </source>
</reference>
<keyword evidence="4" id="KW-1185">Reference proteome</keyword>
<organism evidence="3 4">
    <name type="scientific">Methanococcoides seepicolus</name>
    <dbReference type="NCBI Taxonomy" id="2828780"/>
    <lineage>
        <taxon>Archaea</taxon>
        <taxon>Methanobacteriati</taxon>
        <taxon>Methanobacteriota</taxon>
        <taxon>Stenosarchaea group</taxon>
        <taxon>Methanomicrobia</taxon>
        <taxon>Methanosarcinales</taxon>
        <taxon>Methanosarcinaceae</taxon>
        <taxon>Methanococcoides</taxon>
    </lineage>
</organism>
<keyword evidence="1" id="KW-0175">Coiled coil</keyword>
<feature type="coiled-coil region" evidence="1">
    <location>
        <begin position="101"/>
        <end position="135"/>
    </location>
</feature>
<evidence type="ECO:0000259" key="2">
    <source>
        <dbReference type="Pfam" id="PF13166"/>
    </source>
</evidence>
<feature type="coiled-coil region" evidence="1">
    <location>
        <begin position="355"/>
        <end position="450"/>
    </location>
</feature>
<dbReference type="AlphaFoldDB" id="A0A9E4ZJX7"/>
<evidence type="ECO:0000313" key="3">
    <source>
        <dbReference type="EMBL" id="MCM1987983.1"/>
    </source>
</evidence>
<dbReference type="Gene3D" id="3.40.50.300">
    <property type="entry name" value="P-loop containing nucleotide triphosphate hydrolases"/>
    <property type="match status" value="1"/>
</dbReference>